<reference evidence="6 7" key="1">
    <citation type="journal article" date="2017" name="ISME J.">
        <title>Energy and carbon metabolisms in a deep terrestrial subsurface fluid microbial community.</title>
        <authorList>
            <person name="Momper L."/>
            <person name="Jungbluth S.P."/>
            <person name="Lee M.D."/>
            <person name="Amend J.P."/>
        </authorList>
    </citation>
    <scope>NUCLEOTIDE SEQUENCE [LARGE SCALE GENOMIC DNA]</scope>
    <source>
        <strain evidence="6">SURF_17</strain>
    </source>
</reference>
<evidence type="ECO:0000256" key="1">
    <source>
        <dbReference type="ARBA" id="ARBA00004613"/>
    </source>
</evidence>
<dbReference type="EMBL" id="QZKI01000102">
    <property type="protein sequence ID" value="RJP67585.1"/>
    <property type="molecule type" value="Genomic_DNA"/>
</dbReference>
<sequence length="337" mass="35336">MVSKKAFRIGVLLLLAAVLLAMAHAPASAQTTCIPEGTIITSATFSIYLTTSLSSNTVFVHGITAPWDELTVTWNSFGGSYDPTVEGSFPASPAGLQSVDVTALVQAWLDGTYPNYGLLLEQGLPTGFTRFRSSEDATVALRPELEICYPTDGGETCVVIGRPGVEQDGVADTSIHEIDPDANFGAEALISIGQGTAGAKQVLVWFDICEEGNGNGICPGTPGYWKNHPDAWPVDTLTLGAQSYSFAELLAILNMPTGGDASIILAHHLIAAKLNILAGADPTAASAAIAEADALFALFAGKLPYGVRSNTTIGRAMNDVKDVLDDYNNGDLTFGCY</sequence>
<evidence type="ECO:0000259" key="5">
    <source>
        <dbReference type="Pfam" id="PF24517"/>
    </source>
</evidence>
<evidence type="ECO:0000313" key="7">
    <source>
        <dbReference type="Proteomes" id="UP000285961"/>
    </source>
</evidence>
<organism evidence="6 7">
    <name type="scientific">Candidatus Abyssobacteria bacterium SURF_17</name>
    <dbReference type="NCBI Taxonomy" id="2093361"/>
    <lineage>
        <taxon>Bacteria</taxon>
        <taxon>Pseudomonadati</taxon>
        <taxon>Candidatus Hydrogenedentota</taxon>
        <taxon>Candidatus Abyssobacteria</taxon>
    </lineage>
</organism>
<keyword evidence="3 4" id="KW-0732">Signal</keyword>
<protein>
    <submittedName>
        <fullName evidence="6">DNRLRE domain-containing protein</fullName>
    </submittedName>
</protein>
<name>A0A419EU49_9BACT</name>
<dbReference type="Pfam" id="PF24517">
    <property type="entry name" value="CBM96"/>
    <property type="match status" value="1"/>
</dbReference>
<proteinExistence type="predicted"/>
<feature type="chain" id="PRO_5019462188" evidence="4">
    <location>
        <begin position="30"/>
        <end position="337"/>
    </location>
</feature>
<dbReference type="GO" id="GO:0005576">
    <property type="term" value="C:extracellular region"/>
    <property type="evidence" value="ECO:0007669"/>
    <property type="project" value="UniProtKB-SubCell"/>
</dbReference>
<gene>
    <name evidence="6" type="ORF">C4532_14485</name>
</gene>
<feature type="domain" description="Carbohydrate-binding module family 96" evidence="5">
    <location>
        <begin position="36"/>
        <end position="147"/>
    </location>
</feature>
<comment type="caution">
    <text evidence="6">The sequence shown here is derived from an EMBL/GenBank/DDBJ whole genome shotgun (WGS) entry which is preliminary data.</text>
</comment>
<feature type="signal peptide" evidence="4">
    <location>
        <begin position="1"/>
        <end position="29"/>
    </location>
</feature>
<dbReference type="Proteomes" id="UP000285961">
    <property type="component" value="Unassembled WGS sequence"/>
</dbReference>
<comment type="subcellular location">
    <subcellularLocation>
        <location evidence="1">Secreted</location>
    </subcellularLocation>
</comment>
<dbReference type="InterPro" id="IPR055372">
    <property type="entry name" value="CBM96"/>
</dbReference>
<keyword evidence="2" id="KW-0964">Secreted</keyword>
<dbReference type="NCBIfam" id="NF033679">
    <property type="entry name" value="DNRLRE_dom"/>
    <property type="match status" value="1"/>
</dbReference>
<evidence type="ECO:0000256" key="3">
    <source>
        <dbReference type="ARBA" id="ARBA00022729"/>
    </source>
</evidence>
<accession>A0A419EU49</accession>
<evidence type="ECO:0000313" key="6">
    <source>
        <dbReference type="EMBL" id="RJP67585.1"/>
    </source>
</evidence>
<evidence type="ECO:0000256" key="4">
    <source>
        <dbReference type="SAM" id="SignalP"/>
    </source>
</evidence>
<dbReference type="AlphaFoldDB" id="A0A419EU49"/>
<evidence type="ECO:0000256" key="2">
    <source>
        <dbReference type="ARBA" id="ARBA00022525"/>
    </source>
</evidence>